<evidence type="ECO:0000256" key="1">
    <source>
        <dbReference type="SAM" id="MobiDB-lite"/>
    </source>
</evidence>
<gene>
    <name evidence="3" type="ORF">SAMN05216559_1246</name>
</gene>
<keyword evidence="2" id="KW-0812">Transmembrane</keyword>
<sequence length="494" mass="53112">MRDRLWDRWTSFARRVRRFERRELREFRAWVERTSNLVRLSALVFVPLLVATVTYLSNTLETLSFLLFPPLASGTYTLFSNPRGKYASPVRFVTGLTVGAGCGWGALWLATAVGIVAPATGNGVSVVAAAVAVFLAGAITWASDVEEPAAYSTALLGLLVPLDTQLAFVTSVGLTSTLVAVVFWIWRTEFYEKRATILYQSTSGDDHVLVPMRGDHAHATAMLGARLAAAHDAGKVVLLDVVADEAAAAAERALLDSHDDVTLATDGPNSDERASAAGDTESGPERAVAETAGTLEARAAEIASVVDVPCEVVVAVDRGDAAATILQAARATGCDLLAVPYRGRGGSLAPFVRDLFASEIDVLVHRSNDGRTDWRRTMVPVRETSHVAHSMVEFSLRLARDAGSVSVCHCVGPSGNLRRAEEMLADLVEPFRGPIETRISRSPILEFLGENAHHYDLVFVGASRDRSAASRFVSPPTFERLGDLDTDVAIVDRG</sequence>
<feature type="transmembrane region" description="Helical" evidence="2">
    <location>
        <begin position="37"/>
        <end position="56"/>
    </location>
</feature>
<evidence type="ECO:0000313" key="4">
    <source>
        <dbReference type="Proteomes" id="UP000199062"/>
    </source>
</evidence>
<feature type="transmembrane region" description="Helical" evidence="2">
    <location>
        <begin position="123"/>
        <end position="142"/>
    </location>
</feature>
<protein>
    <submittedName>
        <fullName evidence="3">HPP family protein</fullName>
    </submittedName>
</protein>
<name>A0A1I6KPT5_9EURY</name>
<feature type="region of interest" description="Disordered" evidence="1">
    <location>
        <begin position="260"/>
        <end position="289"/>
    </location>
</feature>
<accession>A0A1I6KPT5</accession>
<keyword evidence="4" id="KW-1185">Reference proteome</keyword>
<feature type="transmembrane region" description="Helical" evidence="2">
    <location>
        <begin position="92"/>
        <end position="117"/>
    </location>
</feature>
<keyword evidence="2" id="KW-0472">Membrane</keyword>
<dbReference type="SUPFAM" id="SSF52402">
    <property type="entry name" value="Adenine nucleotide alpha hydrolases-like"/>
    <property type="match status" value="1"/>
</dbReference>
<evidence type="ECO:0000256" key="2">
    <source>
        <dbReference type="SAM" id="Phobius"/>
    </source>
</evidence>
<dbReference type="Gene3D" id="3.40.50.12370">
    <property type="match status" value="1"/>
</dbReference>
<reference evidence="3 4" key="1">
    <citation type="submission" date="2016-10" db="EMBL/GenBank/DDBJ databases">
        <authorList>
            <person name="de Groot N.N."/>
        </authorList>
    </citation>
    <scope>NUCLEOTIDE SEQUENCE [LARGE SCALE GENOMIC DNA]</scope>
    <source>
        <strain evidence="3 4">CGMCC 1.10457</strain>
    </source>
</reference>
<proteinExistence type="predicted"/>
<feature type="transmembrane region" description="Helical" evidence="2">
    <location>
        <begin position="154"/>
        <end position="186"/>
    </location>
</feature>
<evidence type="ECO:0000313" key="3">
    <source>
        <dbReference type="EMBL" id="SFR93226.1"/>
    </source>
</evidence>
<dbReference type="RefSeq" id="WP_089814894.1">
    <property type="nucleotide sequence ID" value="NZ_FOZK01000001.1"/>
</dbReference>
<dbReference type="OrthoDB" id="213658at2157"/>
<dbReference type="EMBL" id="FOZK01000001">
    <property type="protein sequence ID" value="SFR93226.1"/>
    <property type="molecule type" value="Genomic_DNA"/>
</dbReference>
<keyword evidence="2" id="KW-1133">Transmembrane helix</keyword>
<organism evidence="3 4">
    <name type="scientific">Halomicrobium zhouii</name>
    <dbReference type="NCBI Taxonomy" id="767519"/>
    <lineage>
        <taxon>Archaea</taxon>
        <taxon>Methanobacteriati</taxon>
        <taxon>Methanobacteriota</taxon>
        <taxon>Stenosarchaea group</taxon>
        <taxon>Halobacteria</taxon>
        <taxon>Halobacteriales</taxon>
        <taxon>Haloarculaceae</taxon>
        <taxon>Halomicrobium</taxon>
    </lineage>
</organism>
<dbReference type="Proteomes" id="UP000199062">
    <property type="component" value="Unassembled WGS sequence"/>
</dbReference>
<dbReference type="AlphaFoldDB" id="A0A1I6KPT5"/>